<feature type="DNA-binding region" description="OmpR/PhoB-type" evidence="2">
    <location>
        <begin position="4"/>
        <end position="100"/>
    </location>
</feature>
<dbReference type="InterPro" id="IPR001867">
    <property type="entry name" value="OmpR/PhoB-type_DNA-bd"/>
</dbReference>
<dbReference type="EMBL" id="BSPC01000054">
    <property type="protein sequence ID" value="GLS21796.1"/>
    <property type="molecule type" value="Genomic_DNA"/>
</dbReference>
<organism evidence="4 5">
    <name type="scientific">Labrys miyagiensis</name>
    <dbReference type="NCBI Taxonomy" id="346912"/>
    <lineage>
        <taxon>Bacteria</taxon>
        <taxon>Pseudomonadati</taxon>
        <taxon>Pseudomonadota</taxon>
        <taxon>Alphaproteobacteria</taxon>
        <taxon>Hyphomicrobiales</taxon>
        <taxon>Xanthobacteraceae</taxon>
        <taxon>Labrys</taxon>
    </lineage>
</organism>
<dbReference type="RefSeq" id="WP_284314795.1">
    <property type="nucleotide sequence ID" value="NZ_BSPC01000054.1"/>
</dbReference>
<accession>A0ABQ6CN98</accession>
<name>A0ABQ6CN98_9HYPH</name>
<dbReference type="InterPro" id="IPR016032">
    <property type="entry name" value="Sig_transdc_resp-reg_C-effctor"/>
</dbReference>
<protein>
    <recommendedName>
        <fullName evidence="3">OmpR/PhoB-type domain-containing protein</fullName>
    </recommendedName>
</protein>
<reference evidence="5" key="1">
    <citation type="journal article" date="2019" name="Int. J. Syst. Evol. Microbiol.">
        <title>The Global Catalogue of Microorganisms (GCM) 10K type strain sequencing project: providing services to taxonomists for standard genome sequencing and annotation.</title>
        <authorList>
            <consortium name="The Broad Institute Genomics Platform"/>
            <consortium name="The Broad Institute Genome Sequencing Center for Infectious Disease"/>
            <person name="Wu L."/>
            <person name="Ma J."/>
        </authorList>
    </citation>
    <scope>NUCLEOTIDE SEQUENCE [LARGE SCALE GENOMIC DNA]</scope>
    <source>
        <strain evidence="5">NBRC 101365</strain>
    </source>
</reference>
<comment type="caution">
    <text evidence="4">The sequence shown here is derived from an EMBL/GenBank/DDBJ whole genome shotgun (WGS) entry which is preliminary data.</text>
</comment>
<dbReference type="SUPFAM" id="SSF46894">
    <property type="entry name" value="C-terminal effector domain of the bipartite response regulators"/>
    <property type="match status" value="1"/>
</dbReference>
<dbReference type="PROSITE" id="PS51755">
    <property type="entry name" value="OMPR_PHOB"/>
    <property type="match status" value="1"/>
</dbReference>
<dbReference type="InterPro" id="IPR036388">
    <property type="entry name" value="WH-like_DNA-bd_sf"/>
</dbReference>
<evidence type="ECO:0000313" key="5">
    <source>
        <dbReference type="Proteomes" id="UP001156882"/>
    </source>
</evidence>
<evidence type="ECO:0000259" key="3">
    <source>
        <dbReference type="PROSITE" id="PS51755"/>
    </source>
</evidence>
<evidence type="ECO:0000256" key="1">
    <source>
        <dbReference type="ARBA" id="ARBA00023125"/>
    </source>
</evidence>
<sequence>MDQEITYRLGETVLDLNRGTLRKAGELVSLRPKTFKLLGYLAHNASRVVTKDELLDAVWPRTIVTEDSLTQCIRDARKCIGDEDHKVIRTVSRRGYMYVPSSDEEEELAEPLSRAPDDLDLSLMSTEPRVAVLPFRLGGASQALKSNFDVVGQEIQTALSTSRTITVRTLSPTMPAALIEASVDYLVEGEVQGGDPHFNVIVTLTEAKSKRRLLTQTFFLKAEGILAFHQTVARQVVSAMVFNIETSAWQWTPQGSSSVHVW</sequence>
<dbReference type="SMART" id="SM00862">
    <property type="entry name" value="Trans_reg_C"/>
    <property type="match status" value="1"/>
</dbReference>
<keyword evidence="1 2" id="KW-0238">DNA-binding</keyword>
<keyword evidence="5" id="KW-1185">Reference proteome</keyword>
<evidence type="ECO:0000313" key="4">
    <source>
        <dbReference type="EMBL" id="GLS21796.1"/>
    </source>
</evidence>
<proteinExistence type="predicted"/>
<dbReference type="Pfam" id="PF00486">
    <property type="entry name" value="Trans_reg_C"/>
    <property type="match status" value="1"/>
</dbReference>
<gene>
    <name evidence="4" type="ORF">GCM10007874_48130</name>
</gene>
<feature type="domain" description="OmpR/PhoB-type" evidence="3">
    <location>
        <begin position="4"/>
        <end position="100"/>
    </location>
</feature>
<dbReference type="Gene3D" id="1.10.10.10">
    <property type="entry name" value="Winged helix-like DNA-binding domain superfamily/Winged helix DNA-binding domain"/>
    <property type="match status" value="1"/>
</dbReference>
<dbReference type="CDD" id="cd00383">
    <property type="entry name" value="trans_reg_C"/>
    <property type="match status" value="1"/>
</dbReference>
<dbReference type="Proteomes" id="UP001156882">
    <property type="component" value="Unassembled WGS sequence"/>
</dbReference>
<evidence type="ECO:0000256" key="2">
    <source>
        <dbReference type="PROSITE-ProRule" id="PRU01091"/>
    </source>
</evidence>